<accession>A0A709FAP7</accession>
<keyword evidence="1" id="KW-1133">Transmembrane helix</keyword>
<keyword evidence="1" id="KW-0472">Membrane</keyword>
<name>A0A709FAP7_SALTM</name>
<dbReference type="AlphaFoldDB" id="A0A709FAP7"/>
<gene>
    <name evidence="2" type="ORF">G0L98_24575</name>
</gene>
<feature type="transmembrane region" description="Helical" evidence="1">
    <location>
        <begin position="107"/>
        <end position="124"/>
    </location>
</feature>
<evidence type="ECO:0000313" key="2">
    <source>
        <dbReference type="EMBL" id="HAD0946347.1"/>
    </source>
</evidence>
<keyword evidence="1" id="KW-0812">Transmembrane</keyword>
<organism evidence="2">
    <name type="scientific">Salmonella typhimurium</name>
    <dbReference type="NCBI Taxonomy" id="90371"/>
    <lineage>
        <taxon>Bacteria</taxon>
        <taxon>Pseudomonadati</taxon>
        <taxon>Pseudomonadota</taxon>
        <taxon>Gammaproteobacteria</taxon>
        <taxon>Enterobacterales</taxon>
        <taxon>Enterobacteriaceae</taxon>
        <taxon>Salmonella</taxon>
    </lineage>
</organism>
<feature type="transmembrane region" description="Helical" evidence="1">
    <location>
        <begin position="70"/>
        <end position="95"/>
    </location>
</feature>
<protein>
    <submittedName>
        <fullName evidence="2">Uncharacterized protein</fullName>
    </submittedName>
</protein>
<comment type="caution">
    <text evidence="2">The sequence shown here is derived from an EMBL/GenBank/DDBJ whole genome shotgun (WGS) entry which is preliminary data.</text>
</comment>
<proteinExistence type="predicted"/>
<feature type="non-terminal residue" evidence="2">
    <location>
        <position position="125"/>
    </location>
</feature>
<evidence type="ECO:0000256" key="1">
    <source>
        <dbReference type="SAM" id="Phobius"/>
    </source>
</evidence>
<reference evidence="2" key="1">
    <citation type="journal article" date="2018" name="Genome Biol.">
        <title>SKESA: strategic k-mer extension for scrupulous assemblies.</title>
        <authorList>
            <person name="Souvorov A."/>
            <person name="Agarwala R."/>
            <person name="Lipman D.J."/>
        </authorList>
    </citation>
    <scope>NUCLEOTIDE SEQUENCE</scope>
    <source>
        <strain evidence="2">Tha14</strain>
    </source>
</reference>
<reference evidence="2" key="2">
    <citation type="submission" date="2019-08" db="EMBL/GenBank/DDBJ databases">
        <authorList>
            <consortium name="NCBI Pathogen Detection Project"/>
        </authorList>
    </citation>
    <scope>NUCLEOTIDE SEQUENCE</scope>
    <source>
        <strain evidence="2">Tha14</strain>
    </source>
</reference>
<dbReference type="EMBL" id="DAANQF010000085">
    <property type="protein sequence ID" value="HAD0946347.1"/>
    <property type="molecule type" value="Genomic_DNA"/>
</dbReference>
<sequence length="125" mass="14077">MKFFKPKTDAIEYIRVEPSFSKTSSNINNAKSGSDTNSQPGFILRSQIEEMIKNHRPKTEKEIKAESEGLIRLCSMAFIFLIVLSIFMLIVYFGIKDRELPDFANNLMALMTTLVGAIGGFIYGT</sequence>